<dbReference type="AlphaFoldDB" id="A0A8B8UDG8"/>
<evidence type="ECO:0000256" key="4">
    <source>
        <dbReference type="SAM" id="MobiDB-lite"/>
    </source>
</evidence>
<dbReference type="GO" id="GO:0008083">
    <property type="term" value="F:growth factor activity"/>
    <property type="evidence" value="ECO:0007669"/>
    <property type="project" value="UniProtKB-KW"/>
</dbReference>
<sequence>MAASRGGAFWPDGRPPRLDRALAPAGAALGGSGSSFSRGEPLGASSLLLILSGSRSDSLPQACVRCPWALTMPRTPALTAFSPLLLCLCADVASLPLAGILEFISIAVGLVSIRGVDSGLYLGMNEKGELYGSASQERLAALARQRALHSSRSVCSAAAAEQPQRSTCPPGAPPGTLGHKTDVDPISFSSRKYFAVSRSFRRARDLGAELPTIHTAMAACPLN</sequence>
<dbReference type="RefSeq" id="XP_032352347.1">
    <property type="nucleotide sequence ID" value="XM_032496456.1"/>
</dbReference>
<dbReference type="InterPro" id="IPR008996">
    <property type="entry name" value="IL1/FGF"/>
</dbReference>
<dbReference type="Pfam" id="PF00167">
    <property type="entry name" value="FGF"/>
    <property type="match status" value="1"/>
</dbReference>
<dbReference type="PRINTS" id="PR00263">
    <property type="entry name" value="HBGFFGF"/>
</dbReference>
<evidence type="ECO:0000256" key="2">
    <source>
        <dbReference type="ARBA" id="ARBA00023030"/>
    </source>
</evidence>
<organism evidence="5 6">
    <name type="scientific">Camelus ferus</name>
    <name type="common">Wild bactrian camel</name>
    <name type="synonym">Camelus bactrianus ferus</name>
    <dbReference type="NCBI Taxonomy" id="419612"/>
    <lineage>
        <taxon>Eukaryota</taxon>
        <taxon>Metazoa</taxon>
        <taxon>Chordata</taxon>
        <taxon>Craniata</taxon>
        <taxon>Vertebrata</taxon>
        <taxon>Euteleostomi</taxon>
        <taxon>Mammalia</taxon>
        <taxon>Eutheria</taxon>
        <taxon>Laurasiatheria</taxon>
        <taxon>Artiodactyla</taxon>
        <taxon>Tylopoda</taxon>
        <taxon>Camelidae</taxon>
        <taxon>Camelus</taxon>
    </lineage>
</organism>
<gene>
    <name evidence="6" type="primary">FGF9</name>
</gene>
<dbReference type="Gene3D" id="2.80.10.50">
    <property type="match status" value="1"/>
</dbReference>
<protein>
    <recommendedName>
        <fullName evidence="3">Fibroblast growth factor</fullName>
        <shortName evidence="3">FGF</shortName>
    </recommendedName>
</protein>
<keyword evidence="2" id="KW-0339">Growth factor</keyword>
<dbReference type="CTD" id="2254"/>
<feature type="region of interest" description="Disordered" evidence="4">
    <location>
        <begin position="158"/>
        <end position="183"/>
    </location>
</feature>
<accession>A0A8B8UDG8</accession>
<dbReference type="PANTHER" id="PTHR11486">
    <property type="entry name" value="FIBROBLAST GROWTH FACTOR"/>
    <property type="match status" value="1"/>
</dbReference>
<proteinExistence type="inferred from homology"/>
<evidence type="ECO:0000313" key="6">
    <source>
        <dbReference type="RefSeq" id="XP_032352347.1"/>
    </source>
</evidence>
<reference evidence="6" key="1">
    <citation type="submission" date="2025-08" db="UniProtKB">
        <authorList>
            <consortium name="RefSeq"/>
        </authorList>
    </citation>
    <scope>IDENTIFICATION</scope>
    <source>
        <tissue evidence="6">Ear skin</tissue>
    </source>
</reference>
<dbReference type="GeneID" id="102523878"/>
<dbReference type="Proteomes" id="UP000694856">
    <property type="component" value="Chromosome 14"/>
</dbReference>
<dbReference type="SUPFAM" id="SSF50353">
    <property type="entry name" value="Cytokine"/>
    <property type="match status" value="1"/>
</dbReference>
<keyword evidence="5" id="KW-1185">Reference proteome</keyword>
<name>A0A8B8UDG8_CAMFR</name>
<comment type="similarity">
    <text evidence="1 3">Belongs to the heparin-binding growth factors family.</text>
</comment>
<evidence type="ECO:0000256" key="1">
    <source>
        <dbReference type="ARBA" id="ARBA00007936"/>
    </source>
</evidence>
<evidence type="ECO:0000313" key="5">
    <source>
        <dbReference type="Proteomes" id="UP000694856"/>
    </source>
</evidence>
<dbReference type="InterPro" id="IPR002209">
    <property type="entry name" value="Fibroblast_GF_fam"/>
</dbReference>
<evidence type="ECO:0000256" key="3">
    <source>
        <dbReference type="RuleBase" id="RU049442"/>
    </source>
</evidence>
<dbReference type="SMART" id="SM00442">
    <property type="entry name" value="FGF"/>
    <property type="match status" value="1"/>
</dbReference>